<dbReference type="PANTHER" id="PTHR37424">
    <property type="entry name" value="BACTERIOFERRITIN-ASSOCIATED FERREDOXIN"/>
    <property type="match status" value="1"/>
</dbReference>
<dbReference type="Proteomes" id="UP001621714">
    <property type="component" value="Unassembled WGS sequence"/>
</dbReference>
<evidence type="ECO:0000256" key="8">
    <source>
        <dbReference type="ARBA" id="ARBA00039386"/>
    </source>
</evidence>
<gene>
    <name evidence="11" type="ORF">V6U78_09935</name>
</gene>
<name>A0ABW8PYJ8_9GAMM</name>
<comment type="caution">
    <text evidence="11">The sequence shown here is derived from an EMBL/GenBank/DDBJ whole genome shotgun (WGS) entry which is preliminary data.</text>
</comment>
<dbReference type="InterPro" id="IPR007419">
    <property type="entry name" value="BFD-like_2Fe2S-bd_dom"/>
</dbReference>
<accession>A0ABW8PYJ8</accession>
<evidence type="ECO:0000256" key="3">
    <source>
        <dbReference type="ARBA" id="ARBA00022723"/>
    </source>
</evidence>
<reference evidence="11 12" key="1">
    <citation type="submission" date="2024-02" db="EMBL/GenBank/DDBJ databases">
        <title>Marinospirillum sp. MEB 164 isolated from Lonar lake sediment.</title>
        <authorList>
            <person name="Joshi A."/>
            <person name="Thite S."/>
        </authorList>
    </citation>
    <scope>NUCLEOTIDE SEQUENCE [LARGE SCALE GENOMIC DNA]</scope>
    <source>
        <strain evidence="11 12">MEB164</strain>
    </source>
</reference>
<organism evidence="11 12">
    <name type="scientific">Marinospirillum alkalitolerans</name>
    <dbReference type="NCBI Taxonomy" id="3123374"/>
    <lineage>
        <taxon>Bacteria</taxon>
        <taxon>Pseudomonadati</taxon>
        <taxon>Pseudomonadota</taxon>
        <taxon>Gammaproteobacteria</taxon>
        <taxon>Oceanospirillales</taxon>
        <taxon>Oceanospirillaceae</taxon>
        <taxon>Marinospirillum</taxon>
    </lineage>
</organism>
<dbReference type="RefSeq" id="WP_405339997.1">
    <property type="nucleotide sequence ID" value="NZ_JBANFI010000005.1"/>
</dbReference>
<dbReference type="PANTHER" id="PTHR37424:SF1">
    <property type="entry name" value="BACTERIOFERRITIN-ASSOCIATED FERREDOXIN"/>
    <property type="match status" value="1"/>
</dbReference>
<protein>
    <recommendedName>
        <fullName evidence="8">Bacterioferritin-associated ferredoxin</fullName>
    </recommendedName>
</protein>
<evidence type="ECO:0000256" key="9">
    <source>
        <dbReference type="ARBA" id="ARBA00046332"/>
    </source>
</evidence>
<dbReference type="InterPro" id="IPR041854">
    <property type="entry name" value="BFD-like_2Fe2S-bd_dom_sf"/>
</dbReference>
<proteinExistence type="inferred from homology"/>
<evidence type="ECO:0000256" key="4">
    <source>
        <dbReference type="ARBA" id="ARBA00022982"/>
    </source>
</evidence>
<evidence type="ECO:0000259" key="10">
    <source>
        <dbReference type="Pfam" id="PF04324"/>
    </source>
</evidence>
<keyword evidence="4" id="KW-0249">Electron transport</keyword>
<evidence type="ECO:0000256" key="6">
    <source>
        <dbReference type="ARBA" id="ARBA00023014"/>
    </source>
</evidence>
<keyword evidence="5" id="KW-0408">Iron</keyword>
<evidence type="ECO:0000313" key="12">
    <source>
        <dbReference type="Proteomes" id="UP001621714"/>
    </source>
</evidence>
<keyword evidence="12" id="KW-1185">Reference proteome</keyword>
<sequence length="64" mass="7131">MYVCICHGITDSQIRQGVQQGMQHVRDLYQQMSLGSQCGKCVCTAKQVLSHCQSEAVTTLYHQA</sequence>
<feature type="domain" description="BFD-like [2Fe-2S]-binding" evidence="10">
    <location>
        <begin position="2"/>
        <end position="50"/>
    </location>
</feature>
<evidence type="ECO:0000313" key="11">
    <source>
        <dbReference type="EMBL" id="MFK7161354.1"/>
    </source>
</evidence>
<dbReference type="Pfam" id="PF04324">
    <property type="entry name" value="Fer2_BFD"/>
    <property type="match status" value="1"/>
</dbReference>
<dbReference type="Gene3D" id="1.10.10.1100">
    <property type="entry name" value="BFD-like [2Fe-2S]-binding domain"/>
    <property type="match status" value="1"/>
</dbReference>
<evidence type="ECO:0000256" key="5">
    <source>
        <dbReference type="ARBA" id="ARBA00023004"/>
    </source>
</evidence>
<keyword evidence="3" id="KW-0479">Metal-binding</keyword>
<keyword evidence="6" id="KW-0411">Iron-sulfur</keyword>
<comment type="cofactor">
    <cofactor evidence="7">
        <name>[2Fe-2S] cluster</name>
        <dbReference type="ChEBI" id="CHEBI:190135"/>
    </cofactor>
</comment>
<evidence type="ECO:0000256" key="2">
    <source>
        <dbReference type="ARBA" id="ARBA00022714"/>
    </source>
</evidence>
<dbReference type="InterPro" id="IPR052371">
    <property type="entry name" value="BFD-associated_ferredoxin"/>
</dbReference>
<keyword evidence="2" id="KW-0001">2Fe-2S</keyword>
<keyword evidence="1" id="KW-0813">Transport</keyword>
<dbReference type="EMBL" id="JBANFI010000005">
    <property type="protein sequence ID" value="MFK7161354.1"/>
    <property type="molecule type" value="Genomic_DNA"/>
</dbReference>
<evidence type="ECO:0000256" key="7">
    <source>
        <dbReference type="ARBA" id="ARBA00034078"/>
    </source>
</evidence>
<comment type="similarity">
    <text evidence="9">Belongs to the Bfd family.</text>
</comment>
<evidence type="ECO:0000256" key="1">
    <source>
        <dbReference type="ARBA" id="ARBA00022448"/>
    </source>
</evidence>